<comment type="caution">
    <text evidence="1">The sequence shown here is derived from an EMBL/GenBank/DDBJ whole genome shotgun (WGS) entry which is preliminary data.</text>
</comment>
<dbReference type="EMBL" id="JAACNO010000844">
    <property type="protein sequence ID" value="KAF4144567.1"/>
    <property type="molecule type" value="Genomic_DNA"/>
</dbReference>
<dbReference type="Proteomes" id="UP000704712">
    <property type="component" value="Unassembled WGS sequence"/>
</dbReference>
<evidence type="ECO:0000313" key="2">
    <source>
        <dbReference type="Proteomes" id="UP000704712"/>
    </source>
</evidence>
<dbReference type="AlphaFoldDB" id="A0A8S9UXS4"/>
<protein>
    <submittedName>
        <fullName evidence="1">Uncharacterized protein</fullName>
    </submittedName>
</protein>
<reference evidence="1" key="1">
    <citation type="submission" date="2020-03" db="EMBL/GenBank/DDBJ databases">
        <title>Hybrid Assembly of Korean Phytophthora infestans isolates.</title>
        <authorList>
            <person name="Prokchorchik M."/>
            <person name="Lee Y."/>
            <person name="Seo J."/>
            <person name="Cho J.-H."/>
            <person name="Park Y.-E."/>
            <person name="Jang D.-C."/>
            <person name="Im J.-S."/>
            <person name="Choi J.-G."/>
            <person name="Park H.-J."/>
            <person name="Lee G.-B."/>
            <person name="Lee Y.-G."/>
            <person name="Hong S.-Y."/>
            <person name="Cho K."/>
            <person name="Sohn K.H."/>
        </authorList>
    </citation>
    <scope>NUCLEOTIDE SEQUENCE</scope>
    <source>
        <strain evidence="1">KR_2_A2</strain>
    </source>
</reference>
<gene>
    <name evidence="1" type="ORF">GN958_ATG06222</name>
</gene>
<organism evidence="1 2">
    <name type="scientific">Phytophthora infestans</name>
    <name type="common">Potato late blight agent</name>
    <name type="synonym">Botrytis infestans</name>
    <dbReference type="NCBI Taxonomy" id="4787"/>
    <lineage>
        <taxon>Eukaryota</taxon>
        <taxon>Sar</taxon>
        <taxon>Stramenopiles</taxon>
        <taxon>Oomycota</taxon>
        <taxon>Peronosporomycetes</taxon>
        <taxon>Peronosporales</taxon>
        <taxon>Peronosporaceae</taxon>
        <taxon>Phytophthora</taxon>
    </lineage>
</organism>
<name>A0A8S9UXS4_PHYIN</name>
<proteinExistence type="predicted"/>
<sequence length="102" mass="12093">MANLHMLYVMLIKLREDLQGSSGHRPCARIPRLSSTPAEAERPFNQNYCNIHPKVFRGAYRINHPELESLFHVRAPYITETMQDMRLRHKFLHLIEVYDITF</sequence>
<evidence type="ECO:0000313" key="1">
    <source>
        <dbReference type="EMBL" id="KAF4144567.1"/>
    </source>
</evidence>
<accession>A0A8S9UXS4</accession>